<keyword evidence="2" id="KW-0378">Hydrolase</keyword>
<dbReference type="PANTHER" id="PTHR46825:SF9">
    <property type="entry name" value="BETA-LACTAMASE-RELATED DOMAIN-CONTAINING PROTEIN"/>
    <property type="match status" value="1"/>
</dbReference>
<dbReference type="PANTHER" id="PTHR46825">
    <property type="entry name" value="D-ALANYL-D-ALANINE-CARBOXYPEPTIDASE/ENDOPEPTIDASE AMPH"/>
    <property type="match status" value="1"/>
</dbReference>
<accession>A0ABV6QZ71</accession>
<dbReference type="PROSITE" id="PS00146">
    <property type="entry name" value="BETA_LACTAMASE_A"/>
    <property type="match status" value="1"/>
</dbReference>
<dbReference type="SUPFAM" id="SSF56601">
    <property type="entry name" value="beta-lactamase/transpeptidase-like"/>
    <property type="match status" value="1"/>
</dbReference>
<dbReference type="InterPro" id="IPR023650">
    <property type="entry name" value="Beta-lactam_class-A_AS"/>
</dbReference>
<comment type="caution">
    <text evidence="2">The sequence shown here is derived from an EMBL/GenBank/DDBJ whole genome shotgun (WGS) entry which is preliminary data.</text>
</comment>
<dbReference type="InterPro" id="IPR050491">
    <property type="entry name" value="AmpC-like"/>
</dbReference>
<dbReference type="Proteomes" id="UP001589906">
    <property type="component" value="Unassembled WGS sequence"/>
</dbReference>
<protein>
    <submittedName>
        <fullName evidence="2">Serine hydrolase domain-containing protein</fullName>
        <ecNumber evidence="2">3.-.-.-</ecNumber>
    </submittedName>
</protein>
<proteinExistence type="predicted"/>
<dbReference type="Gene3D" id="3.40.710.10">
    <property type="entry name" value="DD-peptidase/beta-lactamase superfamily"/>
    <property type="match status" value="1"/>
</dbReference>
<name>A0ABV6QZ71_9CAUL</name>
<reference evidence="2 3" key="1">
    <citation type="submission" date="2024-09" db="EMBL/GenBank/DDBJ databases">
        <authorList>
            <person name="Sun Q."/>
            <person name="Mori K."/>
        </authorList>
    </citation>
    <scope>NUCLEOTIDE SEQUENCE [LARGE SCALE GENOMIC DNA]</scope>
    <source>
        <strain evidence="2 3">NCAIM B.02621</strain>
    </source>
</reference>
<keyword evidence="3" id="KW-1185">Reference proteome</keyword>
<evidence type="ECO:0000259" key="1">
    <source>
        <dbReference type="Pfam" id="PF00144"/>
    </source>
</evidence>
<feature type="domain" description="Beta-lactamase-related" evidence="1">
    <location>
        <begin position="76"/>
        <end position="381"/>
    </location>
</feature>
<gene>
    <name evidence="2" type="ORF">ACFFGE_01300</name>
</gene>
<dbReference type="InterPro" id="IPR012338">
    <property type="entry name" value="Beta-lactam/transpept-like"/>
</dbReference>
<dbReference type="EMBL" id="JBHLSW010000003">
    <property type="protein sequence ID" value="MFC0632516.1"/>
    <property type="molecule type" value="Genomic_DNA"/>
</dbReference>
<dbReference type="RefSeq" id="WP_376833526.1">
    <property type="nucleotide sequence ID" value="NZ_JBHLSW010000003.1"/>
</dbReference>
<evidence type="ECO:0000313" key="2">
    <source>
        <dbReference type="EMBL" id="MFC0632516.1"/>
    </source>
</evidence>
<dbReference type="EC" id="3.-.-.-" evidence="2"/>
<organism evidence="2 3">
    <name type="scientific">Brevundimonas balnearis</name>
    <dbReference type="NCBI Taxonomy" id="1572858"/>
    <lineage>
        <taxon>Bacteria</taxon>
        <taxon>Pseudomonadati</taxon>
        <taxon>Pseudomonadota</taxon>
        <taxon>Alphaproteobacteria</taxon>
        <taxon>Caulobacterales</taxon>
        <taxon>Caulobacteraceae</taxon>
        <taxon>Brevundimonas</taxon>
    </lineage>
</organism>
<evidence type="ECO:0000313" key="3">
    <source>
        <dbReference type="Proteomes" id="UP001589906"/>
    </source>
</evidence>
<sequence length="399" mass="43177">MFIVPRKAPRPWLLPIIAIALTATAAAGLGVRSVSPVIAPAEAAEAPPPRPPLEAVSRLPALETRMARAGDRGFMGGVLVARGDEVLFRQVYGVADVRTGEPLKLDTRFLLASVSKQFTAAAILRLQDDGVLSVSDPVCRWIQPCPEAWRPVRLEHLLAHTSGIPDLMARPGWGQARVTPKTIAELTSESTAYRLQFQPGTKFRYDNAGYNLLADIVERASGRPFFDYLDEAFFRPLNLNIGYGEGAPDVSVGHANFPEGVTPQTQTNLSIVVGAGALAGDLDDLFLWTRALHTGRVLKADSYRAMTSGHIASGGARRREWGYGVAIGELGQRVAPAVPGPQIYHTGSWSGFRNLVTYHPDSGVTVVVLTNNYHQRDEVLLITQQAIAEAAGLPVPHFR</sequence>
<dbReference type="InterPro" id="IPR001466">
    <property type="entry name" value="Beta-lactam-related"/>
</dbReference>
<dbReference type="Pfam" id="PF00144">
    <property type="entry name" value="Beta-lactamase"/>
    <property type="match status" value="1"/>
</dbReference>
<dbReference type="GO" id="GO:0016787">
    <property type="term" value="F:hydrolase activity"/>
    <property type="evidence" value="ECO:0007669"/>
    <property type="project" value="UniProtKB-KW"/>
</dbReference>